<reference evidence="16" key="1">
    <citation type="submission" date="2025-08" db="UniProtKB">
        <authorList>
            <consortium name="RefSeq"/>
        </authorList>
    </citation>
    <scope>IDENTIFICATION</scope>
    <source>
        <tissue evidence="16">Gonads</tissue>
    </source>
</reference>
<feature type="domain" description="Potassium channel" evidence="14">
    <location>
        <begin position="23"/>
        <end position="93"/>
    </location>
</feature>
<evidence type="ECO:0000256" key="3">
    <source>
        <dbReference type="ARBA" id="ARBA00022448"/>
    </source>
</evidence>
<dbReference type="KEGG" id="lak:106172944"/>
<dbReference type="GO" id="GO:0015271">
    <property type="term" value="F:outward rectifier potassium channel activity"/>
    <property type="evidence" value="ECO:0007669"/>
    <property type="project" value="TreeGrafter"/>
</dbReference>
<dbReference type="PRINTS" id="PR01095">
    <property type="entry name" value="TASKCHANNEL"/>
</dbReference>
<evidence type="ECO:0000256" key="1">
    <source>
        <dbReference type="ARBA" id="ARBA00004141"/>
    </source>
</evidence>
<comment type="similarity">
    <text evidence="2 12">Belongs to the two pore domain potassium channel (TC 1.A.1.8) family.</text>
</comment>
<dbReference type="Gene3D" id="1.10.287.70">
    <property type="match status" value="1"/>
</dbReference>
<evidence type="ECO:0000313" key="16">
    <source>
        <dbReference type="RefSeq" id="XP_013409347.1"/>
    </source>
</evidence>
<evidence type="ECO:0000259" key="14">
    <source>
        <dbReference type="Pfam" id="PF07885"/>
    </source>
</evidence>
<gene>
    <name evidence="16" type="primary">LOC106172944</name>
</gene>
<name>A0A1S3JG20_LINAN</name>
<keyword evidence="10 13" id="KW-0472">Membrane</keyword>
<evidence type="ECO:0000256" key="11">
    <source>
        <dbReference type="ARBA" id="ARBA00023303"/>
    </source>
</evidence>
<dbReference type="OMA" id="ANCKVEN"/>
<dbReference type="PRINTS" id="PR01333">
    <property type="entry name" value="2POREKCHANEL"/>
</dbReference>
<dbReference type="RefSeq" id="XP_013409347.1">
    <property type="nucleotide sequence ID" value="XM_013553893.1"/>
</dbReference>
<keyword evidence="15" id="KW-1185">Reference proteome</keyword>
<evidence type="ECO:0000256" key="2">
    <source>
        <dbReference type="ARBA" id="ARBA00006666"/>
    </source>
</evidence>
<dbReference type="InterPro" id="IPR003092">
    <property type="entry name" value="2pore_dom_K_chnl_TASK"/>
</dbReference>
<dbReference type="STRING" id="7574.A0A1S3JG20"/>
<dbReference type="Proteomes" id="UP000085678">
    <property type="component" value="Unplaced"/>
</dbReference>
<dbReference type="GO" id="GO:0022841">
    <property type="term" value="F:potassium ion leak channel activity"/>
    <property type="evidence" value="ECO:0007669"/>
    <property type="project" value="TreeGrafter"/>
</dbReference>
<evidence type="ECO:0000256" key="12">
    <source>
        <dbReference type="RuleBase" id="RU003857"/>
    </source>
</evidence>
<protein>
    <submittedName>
        <fullName evidence="16">TWiK family of potassium channels protein 18-like</fullName>
    </submittedName>
</protein>
<dbReference type="InParanoid" id="A0A1S3JG20"/>
<dbReference type="GO" id="GO:0005886">
    <property type="term" value="C:plasma membrane"/>
    <property type="evidence" value="ECO:0007669"/>
    <property type="project" value="TreeGrafter"/>
</dbReference>
<evidence type="ECO:0000256" key="7">
    <source>
        <dbReference type="ARBA" id="ARBA00022958"/>
    </source>
</evidence>
<evidence type="ECO:0000256" key="13">
    <source>
        <dbReference type="SAM" id="Phobius"/>
    </source>
</evidence>
<dbReference type="PANTHER" id="PTHR11003">
    <property type="entry name" value="POTASSIUM CHANNEL, SUBFAMILY K"/>
    <property type="match status" value="1"/>
</dbReference>
<keyword evidence="6" id="KW-0631">Potassium channel</keyword>
<feature type="transmembrane region" description="Helical" evidence="13">
    <location>
        <begin position="240"/>
        <end position="264"/>
    </location>
</feature>
<sequence length="273" mass="29245">MRIGPLVYKFFSSPFGLFLLLTIYALLGAAVFSALEEEWSFETGLAFCGTVFTTIGYGHLTSQTVAGKVLTCLYSVIGIPLCFMTLVGFGDLLHRGVKYLLRLLRRLCRAGCRGGSARDVEATALPVVGDDSEVPQSEAEGRSSGPAVIDAESVDVKEAGHGRERQLETRNDPDCNVCLVFTVTLACLLVYVLIGAAAATAAEIWSFSDSVYFIVTSLFTIGFGDLLPEHPTHSIGALSAIYIFVGLILMSSNVHAGISVARVFKAKIKGCLM</sequence>
<evidence type="ECO:0000256" key="5">
    <source>
        <dbReference type="ARBA" id="ARBA00022692"/>
    </source>
</evidence>
<dbReference type="Pfam" id="PF07885">
    <property type="entry name" value="Ion_trans_2"/>
    <property type="match status" value="2"/>
</dbReference>
<dbReference type="PANTHER" id="PTHR11003:SF335">
    <property type="entry name" value="POTASSIUM CHANNEL DOMAIN-CONTAINING PROTEIN"/>
    <property type="match status" value="1"/>
</dbReference>
<keyword evidence="3 12" id="KW-0813">Transport</keyword>
<evidence type="ECO:0000256" key="8">
    <source>
        <dbReference type="ARBA" id="ARBA00022989"/>
    </source>
</evidence>
<dbReference type="InterPro" id="IPR003280">
    <property type="entry name" value="2pore_dom_K_chnl"/>
</dbReference>
<organism evidence="15 16">
    <name type="scientific">Lingula anatina</name>
    <name type="common">Brachiopod</name>
    <name type="synonym">Lingula unguis</name>
    <dbReference type="NCBI Taxonomy" id="7574"/>
    <lineage>
        <taxon>Eukaryota</taxon>
        <taxon>Metazoa</taxon>
        <taxon>Spiralia</taxon>
        <taxon>Lophotrochozoa</taxon>
        <taxon>Brachiopoda</taxon>
        <taxon>Linguliformea</taxon>
        <taxon>Lingulata</taxon>
        <taxon>Lingulida</taxon>
        <taxon>Linguloidea</taxon>
        <taxon>Lingulidae</taxon>
        <taxon>Lingula</taxon>
    </lineage>
</organism>
<dbReference type="AlphaFoldDB" id="A0A1S3JG20"/>
<feature type="transmembrane region" description="Helical" evidence="13">
    <location>
        <begin position="72"/>
        <end position="93"/>
    </location>
</feature>
<comment type="subcellular location">
    <subcellularLocation>
        <location evidence="1">Membrane</location>
        <topology evidence="1">Multi-pass membrane protein</topology>
    </subcellularLocation>
</comment>
<evidence type="ECO:0000256" key="4">
    <source>
        <dbReference type="ARBA" id="ARBA00022538"/>
    </source>
</evidence>
<keyword evidence="5 12" id="KW-0812">Transmembrane</keyword>
<feature type="transmembrane region" description="Helical" evidence="13">
    <location>
        <begin position="41"/>
        <end position="60"/>
    </location>
</feature>
<keyword evidence="7" id="KW-0630">Potassium</keyword>
<evidence type="ECO:0000256" key="10">
    <source>
        <dbReference type="ARBA" id="ARBA00023136"/>
    </source>
</evidence>
<dbReference type="OrthoDB" id="297496at2759"/>
<keyword evidence="8 13" id="KW-1133">Transmembrane helix</keyword>
<keyword evidence="11 12" id="KW-0407">Ion channel</keyword>
<dbReference type="InterPro" id="IPR013099">
    <property type="entry name" value="K_chnl_dom"/>
</dbReference>
<dbReference type="GO" id="GO:0030322">
    <property type="term" value="P:stabilization of membrane potential"/>
    <property type="evidence" value="ECO:0007669"/>
    <property type="project" value="TreeGrafter"/>
</dbReference>
<feature type="transmembrane region" description="Helical" evidence="13">
    <location>
        <begin position="179"/>
        <end position="199"/>
    </location>
</feature>
<keyword evidence="4" id="KW-0633">Potassium transport</keyword>
<evidence type="ECO:0000256" key="9">
    <source>
        <dbReference type="ARBA" id="ARBA00023065"/>
    </source>
</evidence>
<evidence type="ECO:0000313" key="15">
    <source>
        <dbReference type="Proteomes" id="UP000085678"/>
    </source>
</evidence>
<feature type="domain" description="Potassium channel" evidence="14">
    <location>
        <begin position="188"/>
        <end position="251"/>
    </location>
</feature>
<accession>A0A1S3JG20</accession>
<feature type="transmembrane region" description="Helical" evidence="13">
    <location>
        <begin position="12"/>
        <end position="35"/>
    </location>
</feature>
<proteinExistence type="inferred from homology"/>
<evidence type="ECO:0000256" key="6">
    <source>
        <dbReference type="ARBA" id="ARBA00022826"/>
    </source>
</evidence>
<keyword evidence="9 12" id="KW-0406">Ion transport</keyword>
<dbReference type="GeneID" id="106172944"/>
<dbReference type="SUPFAM" id="SSF81324">
    <property type="entry name" value="Voltage-gated potassium channels"/>
    <property type="match status" value="2"/>
</dbReference>